<protein>
    <submittedName>
        <fullName evidence="1">Uncharacterized protein</fullName>
    </submittedName>
</protein>
<accession>Q81Z17</accession>
<dbReference type="EMBL" id="AE017334">
    <property type="protein sequence ID" value="AAT35266.1"/>
    <property type="molecule type" value="Genomic_DNA"/>
</dbReference>
<reference evidence="1 2" key="1">
    <citation type="journal article" date="2009" name="J. Bacteriol.">
        <title>The complete genome sequence of Bacillus anthracis Ames 'Ancestor'.</title>
        <authorList>
            <person name="Ravel J."/>
            <person name="Jiang L."/>
            <person name="Stanley S.T."/>
            <person name="Wilson M.R."/>
            <person name="Decker R.S."/>
            <person name="Read T.D."/>
            <person name="Worsham P."/>
            <person name="Keim P.S."/>
            <person name="Salzberg S.L."/>
            <person name="Fraser-Liggett C.M."/>
            <person name="Rasko D.A."/>
        </authorList>
    </citation>
    <scope>NUCLEOTIDE SEQUENCE [LARGE SCALE GENOMIC DNA]</scope>
    <source>
        <strain evidence="2">Ames ancestor</strain>
    </source>
</reference>
<dbReference type="KEGG" id="bar:GBAA_0459"/>
<evidence type="ECO:0000313" key="1">
    <source>
        <dbReference type="EMBL" id="AAT35266.1"/>
    </source>
</evidence>
<dbReference type="Proteomes" id="UP000000594">
    <property type="component" value="Chromosome"/>
</dbReference>
<name>A0A0F7RHV1_BACAN</name>
<evidence type="ECO:0000313" key="2">
    <source>
        <dbReference type="Proteomes" id="UP000000594"/>
    </source>
</evidence>
<dbReference type="AlphaFoldDB" id="A0A0F7RHV1"/>
<organism evidence="1 2">
    <name type="scientific">Bacillus anthracis</name>
    <name type="common">anthrax bacterium</name>
    <dbReference type="NCBI Taxonomy" id="1392"/>
    <lineage>
        <taxon>Bacteria</taxon>
        <taxon>Bacillati</taxon>
        <taxon>Bacillota</taxon>
        <taxon>Bacilli</taxon>
        <taxon>Bacillales</taxon>
        <taxon>Bacillaceae</taxon>
        <taxon>Bacillus</taxon>
        <taxon>Bacillus cereus group</taxon>
    </lineage>
</organism>
<keyword evidence="2" id="KW-1185">Reference proteome</keyword>
<proteinExistence type="predicted"/>
<accession>Q6KJE9</accession>
<gene>
    <name evidence="1" type="ordered locus">GBAA_0459</name>
</gene>
<accession>E9R3R9</accession>
<accession>A0A0F7RHV1</accession>
<dbReference type="PATRIC" id="fig|1392.236.peg.492"/>
<sequence length="36" mass="4271">MGKSLVKKYIREEYKNKWQSRDRFLAGNVPVVLEST</sequence>